<sequence length="419" mass="47572">MLYINKEGGVLSETNKDCKSNSSNENGDSKLHHRGSSEEEEQGGITATSSAGDDQTALLQEYKSKLNKIVVQNLQDMLNKIYSRELIELVRKIIKTFHVVPCPMNEEELREIGIDRGTMPAVKLYHTPTYSNSNNKVKRNKRGMFVHSDKENIDPPKNESVASKPQFPALNKKEDEKAASANNETASLEEYTSKLNKALTNPQNAENFSKKIYNRELIQLVRDINKQFHTVPCPMSEEELRQIGIDRGTMPASGSVNYKKFLVHLAEFYPLELLEYYTNKLDQILADPSNAKDIAQRVYSRELIQAVREVNQNSHIVPCPVDEEKLLEFGISLASKKNKDLKAKGKQFVAATNAGKKKEKFGQKLDAVELRQCQNPWKPFFFFMPKMVQNTVEKKVEKVTRSVRGILNKITPSNYAELS</sequence>
<name>A0AC34G4U1_9BILA</name>
<protein>
    <submittedName>
        <fullName evidence="2">Uncharacterized protein</fullName>
    </submittedName>
</protein>
<accession>A0AC34G4U1</accession>
<dbReference type="Proteomes" id="UP000887579">
    <property type="component" value="Unplaced"/>
</dbReference>
<organism evidence="1 2">
    <name type="scientific">Panagrolaimus sp. ES5</name>
    <dbReference type="NCBI Taxonomy" id="591445"/>
    <lineage>
        <taxon>Eukaryota</taxon>
        <taxon>Metazoa</taxon>
        <taxon>Ecdysozoa</taxon>
        <taxon>Nematoda</taxon>
        <taxon>Chromadorea</taxon>
        <taxon>Rhabditida</taxon>
        <taxon>Tylenchina</taxon>
        <taxon>Panagrolaimomorpha</taxon>
        <taxon>Panagrolaimoidea</taxon>
        <taxon>Panagrolaimidae</taxon>
        <taxon>Panagrolaimus</taxon>
    </lineage>
</organism>
<proteinExistence type="predicted"/>
<reference evidence="2" key="1">
    <citation type="submission" date="2022-11" db="UniProtKB">
        <authorList>
            <consortium name="WormBaseParasite"/>
        </authorList>
    </citation>
    <scope>IDENTIFICATION</scope>
</reference>
<dbReference type="WBParaSite" id="ES5_v2.g24553.t1">
    <property type="protein sequence ID" value="ES5_v2.g24553.t1"/>
    <property type="gene ID" value="ES5_v2.g24553"/>
</dbReference>
<evidence type="ECO:0000313" key="2">
    <source>
        <dbReference type="WBParaSite" id="ES5_v2.g24553.t1"/>
    </source>
</evidence>
<evidence type="ECO:0000313" key="1">
    <source>
        <dbReference type="Proteomes" id="UP000887579"/>
    </source>
</evidence>